<evidence type="ECO:0000313" key="1">
    <source>
        <dbReference type="EMBL" id="CAF0817615.1"/>
    </source>
</evidence>
<dbReference type="AlphaFoldDB" id="A0A813TUS4"/>
<dbReference type="EMBL" id="CAJOBB010000280">
    <property type="protein sequence ID" value="CAF3637713.1"/>
    <property type="molecule type" value="Genomic_DNA"/>
</dbReference>
<evidence type="ECO:0000313" key="3">
    <source>
        <dbReference type="Proteomes" id="UP000663860"/>
    </source>
</evidence>
<organism evidence="1 3">
    <name type="scientific">Adineta steineri</name>
    <dbReference type="NCBI Taxonomy" id="433720"/>
    <lineage>
        <taxon>Eukaryota</taxon>
        <taxon>Metazoa</taxon>
        <taxon>Spiralia</taxon>
        <taxon>Gnathifera</taxon>
        <taxon>Rotifera</taxon>
        <taxon>Eurotatoria</taxon>
        <taxon>Bdelloidea</taxon>
        <taxon>Adinetida</taxon>
        <taxon>Adinetidae</taxon>
        <taxon>Adineta</taxon>
    </lineage>
</organism>
<comment type="caution">
    <text evidence="1">The sequence shown here is derived from an EMBL/GenBank/DDBJ whole genome shotgun (WGS) entry which is preliminary data.</text>
</comment>
<accession>A0A813TUS4</accession>
<name>A0A813TUS4_9BILA</name>
<proteinExistence type="predicted"/>
<reference evidence="1" key="1">
    <citation type="submission" date="2021-02" db="EMBL/GenBank/DDBJ databases">
        <authorList>
            <person name="Nowell W R."/>
        </authorList>
    </citation>
    <scope>NUCLEOTIDE SEQUENCE</scope>
</reference>
<dbReference type="Proteomes" id="UP000663860">
    <property type="component" value="Unassembled WGS sequence"/>
</dbReference>
<sequence>MSISLTSIWGRSSKLIKDCSSRSSRFNGNCSPISLLIWPPDVGDVDSCVGVVAMMSGGDERLTSDGGLLVTDLAASLCALFPAMKANHKSLPLFTLADNRCLFLFLLGRERLFAELIDPAAAEVDGGSISTCW</sequence>
<protein>
    <submittedName>
        <fullName evidence="1">Uncharacterized protein</fullName>
    </submittedName>
</protein>
<gene>
    <name evidence="1" type="ORF">IZO911_LOCUS7817</name>
    <name evidence="2" type="ORF">KXQ929_LOCUS7017</name>
</gene>
<dbReference type="EMBL" id="CAJNOE010000051">
    <property type="protein sequence ID" value="CAF0817615.1"/>
    <property type="molecule type" value="Genomic_DNA"/>
</dbReference>
<dbReference type="Proteomes" id="UP000663868">
    <property type="component" value="Unassembled WGS sequence"/>
</dbReference>
<evidence type="ECO:0000313" key="2">
    <source>
        <dbReference type="EMBL" id="CAF3637713.1"/>
    </source>
</evidence>